<evidence type="ECO:0000256" key="3">
    <source>
        <dbReference type="PROSITE-ProRule" id="PRU00221"/>
    </source>
</evidence>
<dbReference type="GeneID" id="94431612"/>
<feature type="compositionally biased region" description="Basic and acidic residues" evidence="4">
    <location>
        <begin position="309"/>
        <end position="341"/>
    </location>
</feature>
<dbReference type="PROSITE" id="PS50294">
    <property type="entry name" value="WD_REPEATS_REGION"/>
    <property type="match status" value="1"/>
</dbReference>
<dbReference type="InterPro" id="IPR019775">
    <property type="entry name" value="WD40_repeat_CS"/>
</dbReference>
<dbReference type="InterPro" id="IPR015943">
    <property type="entry name" value="WD40/YVTN_repeat-like_dom_sf"/>
</dbReference>
<dbReference type="GO" id="GO:0045717">
    <property type="term" value="P:negative regulation of fatty acid biosynthetic process"/>
    <property type="evidence" value="ECO:0007669"/>
    <property type="project" value="TreeGrafter"/>
</dbReference>
<dbReference type="PROSITE" id="PS50082">
    <property type="entry name" value="WD_REPEATS_2"/>
    <property type="match status" value="1"/>
</dbReference>
<feature type="compositionally biased region" description="Basic and acidic residues" evidence="4">
    <location>
        <begin position="424"/>
        <end position="437"/>
    </location>
</feature>
<dbReference type="PROSITE" id="PS00678">
    <property type="entry name" value="WD_REPEATS_1"/>
    <property type="match status" value="1"/>
</dbReference>
<dbReference type="Proteomes" id="UP000221165">
    <property type="component" value="Unassembled WGS sequence"/>
</dbReference>
<evidence type="ECO:0000256" key="1">
    <source>
        <dbReference type="ARBA" id="ARBA00022574"/>
    </source>
</evidence>
<protein>
    <submittedName>
        <fullName evidence="5">Wd g-beta repeat-containing protein</fullName>
    </submittedName>
</protein>
<dbReference type="InterPro" id="IPR045151">
    <property type="entry name" value="DCAF8"/>
</dbReference>
<keyword evidence="1 3" id="KW-0853">WD repeat</keyword>
<feature type="region of interest" description="Disordered" evidence="4">
    <location>
        <begin position="532"/>
        <end position="576"/>
    </location>
</feature>
<dbReference type="EMBL" id="MIGC01004585">
    <property type="protein sequence ID" value="PHJ17907.1"/>
    <property type="molecule type" value="Genomic_DNA"/>
</dbReference>
<organism evidence="5 6">
    <name type="scientific">Cystoisospora suis</name>
    <dbReference type="NCBI Taxonomy" id="483139"/>
    <lineage>
        <taxon>Eukaryota</taxon>
        <taxon>Sar</taxon>
        <taxon>Alveolata</taxon>
        <taxon>Apicomplexa</taxon>
        <taxon>Conoidasida</taxon>
        <taxon>Coccidia</taxon>
        <taxon>Eucoccidiorida</taxon>
        <taxon>Eimeriorina</taxon>
        <taxon>Sarcocystidae</taxon>
        <taxon>Cystoisospora</taxon>
    </lineage>
</organism>
<feature type="compositionally biased region" description="Low complexity" evidence="4">
    <location>
        <begin position="235"/>
        <end position="249"/>
    </location>
</feature>
<sequence length="629" mass="71110">MNVYDIHRRKRHSRWKGGSSYTSSEFFLSRLTDKQRLDGHRGCVNRLAWHEEGRYLASVSDDRRCLIWDFHSSSASSSSSLTPPQSSPSRTLNGGDQFGHMNPSAVIYTGHAFNIFGVGFLGDTHVATGAMDREVRLSCIRDETFSMVCHCHNGRVKHIATLPRSSQHLWWSASEDGTVRQYDKRVPHICGGSRQLQAANVLISLRPSYSYSSRPAFRISPFSRLSASSGGGDAGATPTDAGATRARAPSSGDSNRRHRRERTDTNRSTSFSSSSRHRQSGRAGEQSGGSLLASRREEDEESGVGSLARQREDRRASQSDFSSERDRGRERDKERRKKEVEDNREDEDRQGEEAERRWGTRRRRTTSSSSSPALERRGSSDMNEDVSAGGGGGQSSLDIRRDRRRRRGKYDREEDRGMFPSSAEGHRRGEEQEEVQRQGRRLSIRGRRYEVYNTIDRRLNLGSERSILTRDLRLLREAYYETQWNPKAALSRGEPQVKAVSINPLRPEYMAIAANDPLIRVYDRRMLSLHTNQPQRSAFSSSSSMPRPSASSSSLSPHHAPDANSNESPPTSRGRSHFLFSAEARGGRRDLRESMPCDVFLPSTFWSVPFEYTPEWQSRFSRLLAATHC</sequence>
<dbReference type="PANTHER" id="PTHR15574">
    <property type="entry name" value="WD REPEAT DOMAIN-CONTAINING FAMILY"/>
    <property type="match status" value="1"/>
</dbReference>
<dbReference type="VEuPathDB" id="ToxoDB:CSUI_008267"/>
<dbReference type="InterPro" id="IPR001680">
    <property type="entry name" value="WD40_rpt"/>
</dbReference>
<feature type="compositionally biased region" description="Polar residues" evidence="4">
    <location>
        <begin position="564"/>
        <end position="573"/>
    </location>
</feature>
<dbReference type="AlphaFoldDB" id="A0A2C6KK32"/>
<evidence type="ECO:0000313" key="5">
    <source>
        <dbReference type="EMBL" id="PHJ17907.1"/>
    </source>
</evidence>
<name>A0A2C6KK32_9APIC</name>
<dbReference type="PANTHER" id="PTHR15574:SF40">
    <property type="entry name" value="WD AND TETRATRICOPEPTIDE REPEATS PROTEIN 1"/>
    <property type="match status" value="1"/>
</dbReference>
<comment type="caution">
    <text evidence="5">The sequence shown here is derived from an EMBL/GenBank/DDBJ whole genome shotgun (WGS) entry which is preliminary data.</text>
</comment>
<dbReference type="GO" id="GO:0080008">
    <property type="term" value="C:Cul4-RING E3 ubiquitin ligase complex"/>
    <property type="evidence" value="ECO:0007669"/>
    <property type="project" value="TreeGrafter"/>
</dbReference>
<feature type="compositionally biased region" description="Low complexity" evidence="4">
    <location>
        <begin position="73"/>
        <end position="89"/>
    </location>
</feature>
<feature type="non-terminal residue" evidence="5">
    <location>
        <position position="629"/>
    </location>
</feature>
<reference evidence="5 6" key="1">
    <citation type="journal article" date="2017" name="Int. J. Parasitol.">
        <title>The genome of the protozoan parasite Cystoisospora suis and a reverse vaccinology approach to identify vaccine candidates.</title>
        <authorList>
            <person name="Palmieri N."/>
            <person name="Shrestha A."/>
            <person name="Ruttkowski B."/>
            <person name="Beck T."/>
            <person name="Vogl C."/>
            <person name="Tomley F."/>
            <person name="Blake D.P."/>
            <person name="Joachim A."/>
        </authorList>
    </citation>
    <scope>NUCLEOTIDE SEQUENCE [LARGE SCALE GENOMIC DNA]</scope>
    <source>
        <strain evidence="5 6">Wien I</strain>
    </source>
</reference>
<dbReference type="SUPFAM" id="SSF50978">
    <property type="entry name" value="WD40 repeat-like"/>
    <property type="match status" value="1"/>
</dbReference>
<keyword evidence="2" id="KW-0677">Repeat</keyword>
<evidence type="ECO:0000313" key="6">
    <source>
        <dbReference type="Proteomes" id="UP000221165"/>
    </source>
</evidence>
<dbReference type="Gene3D" id="2.130.10.10">
    <property type="entry name" value="YVTN repeat-like/Quinoprotein amine dehydrogenase"/>
    <property type="match status" value="2"/>
</dbReference>
<gene>
    <name evidence="5" type="ORF">CSUI_008267</name>
</gene>
<feature type="region of interest" description="Disordered" evidence="4">
    <location>
        <begin position="224"/>
        <end position="439"/>
    </location>
</feature>
<feature type="repeat" description="WD" evidence="3">
    <location>
        <begin position="37"/>
        <end position="78"/>
    </location>
</feature>
<dbReference type="Pfam" id="PF00400">
    <property type="entry name" value="WD40"/>
    <property type="match status" value="1"/>
</dbReference>
<proteinExistence type="predicted"/>
<dbReference type="InterPro" id="IPR036322">
    <property type="entry name" value="WD40_repeat_dom_sf"/>
</dbReference>
<accession>A0A2C6KK32</accession>
<dbReference type="OrthoDB" id="332886at2759"/>
<dbReference type="RefSeq" id="XP_067919621.1">
    <property type="nucleotide sequence ID" value="XM_068068401.1"/>
</dbReference>
<dbReference type="SMART" id="SM00320">
    <property type="entry name" value="WD40"/>
    <property type="match status" value="4"/>
</dbReference>
<evidence type="ECO:0000256" key="2">
    <source>
        <dbReference type="ARBA" id="ARBA00022737"/>
    </source>
</evidence>
<feature type="compositionally biased region" description="Low complexity" evidence="4">
    <location>
        <begin position="537"/>
        <end position="558"/>
    </location>
</feature>
<feature type="region of interest" description="Disordered" evidence="4">
    <location>
        <begin position="73"/>
        <end position="96"/>
    </location>
</feature>
<dbReference type="GO" id="GO:0005737">
    <property type="term" value="C:cytoplasm"/>
    <property type="evidence" value="ECO:0007669"/>
    <property type="project" value="TreeGrafter"/>
</dbReference>
<evidence type="ECO:0000256" key="4">
    <source>
        <dbReference type="SAM" id="MobiDB-lite"/>
    </source>
</evidence>
<keyword evidence="6" id="KW-1185">Reference proteome</keyword>